<dbReference type="Pfam" id="PF04230">
    <property type="entry name" value="PS_pyruv_trans"/>
    <property type="match status" value="1"/>
</dbReference>
<feature type="domain" description="Polysaccharide pyruvyl transferase" evidence="1">
    <location>
        <begin position="26"/>
        <end position="162"/>
    </location>
</feature>
<proteinExistence type="predicted"/>
<dbReference type="EMBL" id="VSSQ01083922">
    <property type="protein sequence ID" value="MPN32098.1"/>
    <property type="molecule type" value="Genomic_DNA"/>
</dbReference>
<name>A0A645GZD4_9ZZZZ</name>
<sequence length="164" mass="18518">MPKQEADLPLSEPLHLLISGYYGFHNLGDEAILSSMQQALRQEHDNLELTVLSANPALTRSSYDVKALSRTDYRAIWKELGKTDLLISGGGSLLQDVTSSRSLQYYLLILAMSLLRGPPFMIYSQGIGPIRGSWNRRITAWILKKARVLTVRDQQSFDELLRAR</sequence>
<evidence type="ECO:0000259" key="1">
    <source>
        <dbReference type="Pfam" id="PF04230"/>
    </source>
</evidence>
<gene>
    <name evidence="2" type="ORF">SDC9_179574</name>
</gene>
<reference evidence="2" key="1">
    <citation type="submission" date="2019-08" db="EMBL/GenBank/DDBJ databases">
        <authorList>
            <person name="Kucharzyk K."/>
            <person name="Murdoch R.W."/>
            <person name="Higgins S."/>
            <person name="Loffler F."/>
        </authorList>
    </citation>
    <scope>NUCLEOTIDE SEQUENCE</scope>
</reference>
<dbReference type="AlphaFoldDB" id="A0A645GZD4"/>
<protein>
    <recommendedName>
        <fullName evidence="1">Polysaccharide pyruvyl transferase domain-containing protein</fullName>
    </recommendedName>
</protein>
<dbReference type="PANTHER" id="PTHR36836">
    <property type="entry name" value="COLANIC ACID BIOSYNTHESIS PROTEIN WCAK"/>
    <property type="match status" value="1"/>
</dbReference>
<dbReference type="PANTHER" id="PTHR36836:SF1">
    <property type="entry name" value="COLANIC ACID BIOSYNTHESIS PROTEIN WCAK"/>
    <property type="match status" value="1"/>
</dbReference>
<organism evidence="2">
    <name type="scientific">bioreactor metagenome</name>
    <dbReference type="NCBI Taxonomy" id="1076179"/>
    <lineage>
        <taxon>unclassified sequences</taxon>
        <taxon>metagenomes</taxon>
        <taxon>ecological metagenomes</taxon>
    </lineage>
</organism>
<comment type="caution">
    <text evidence="2">The sequence shown here is derived from an EMBL/GenBank/DDBJ whole genome shotgun (WGS) entry which is preliminary data.</text>
</comment>
<accession>A0A645GZD4</accession>
<evidence type="ECO:0000313" key="2">
    <source>
        <dbReference type="EMBL" id="MPN32098.1"/>
    </source>
</evidence>
<dbReference type="InterPro" id="IPR007345">
    <property type="entry name" value="Polysacch_pyruvyl_Trfase"/>
</dbReference>